<dbReference type="Gene3D" id="3.40.50.150">
    <property type="entry name" value="Vaccinia Virus protein VP39"/>
    <property type="match status" value="1"/>
</dbReference>
<evidence type="ECO:0000259" key="1">
    <source>
        <dbReference type="Pfam" id="PF00534"/>
    </source>
</evidence>
<dbReference type="Pfam" id="PF00534">
    <property type="entry name" value="Glycos_transf_1"/>
    <property type="match status" value="1"/>
</dbReference>
<protein>
    <recommendedName>
        <fullName evidence="1">Glycosyl transferase family 1 domain-containing protein</fullName>
    </recommendedName>
</protein>
<dbReference type="InterPro" id="IPR029044">
    <property type="entry name" value="Nucleotide-diphossugar_trans"/>
</dbReference>
<proteinExistence type="predicted"/>
<dbReference type="Gene3D" id="3.90.550.10">
    <property type="entry name" value="Spore Coat Polysaccharide Biosynthesis Protein SpsA, Chain A"/>
    <property type="match status" value="1"/>
</dbReference>
<dbReference type="Gene3D" id="3.40.50.2000">
    <property type="entry name" value="Glycogen Phosphorylase B"/>
    <property type="match status" value="1"/>
</dbReference>
<dbReference type="SUPFAM" id="SSF53335">
    <property type="entry name" value="S-adenosyl-L-methionine-dependent methyltransferases"/>
    <property type="match status" value="1"/>
</dbReference>
<dbReference type="CDD" id="cd03801">
    <property type="entry name" value="GT4_PimA-like"/>
    <property type="match status" value="1"/>
</dbReference>
<dbReference type="GO" id="GO:0016757">
    <property type="term" value="F:glycosyltransferase activity"/>
    <property type="evidence" value="ECO:0007669"/>
    <property type="project" value="InterPro"/>
</dbReference>
<dbReference type="EMBL" id="PXYV01000009">
    <property type="protein sequence ID" value="PSR23022.1"/>
    <property type="molecule type" value="Genomic_DNA"/>
</dbReference>
<dbReference type="Pfam" id="PF13489">
    <property type="entry name" value="Methyltransf_23"/>
    <property type="match status" value="1"/>
</dbReference>
<evidence type="ECO:0000313" key="3">
    <source>
        <dbReference type="Proteomes" id="UP000241848"/>
    </source>
</evidence>
<feature type="domain" description="Glycosyl transferase family 1" evidence="1">
    <location>
        <begin position="572"/>
        <end position="705"/>
    </location>
</feature>
<dbReference type="PANTHER" id="PTHR46656:SF3">
    <property type="entry name" value="PUTATIVE-RELATED"/>
    <property type="match status" value="1"/>
</dbReference>
<dbReference type="Proteomes" id="UP000241848">
    <property type="component" value="Unassembled WGS sequence"/>
</dbReference>
<dbReference type="InterPro" id="IPR029063">
    <property type="entry name" value="SAM-dependent_MTases_sf"/>
</dbReference>
<dbReference type="SUPFAM" id="SSF53756">
    <property type="entry name" value="UDP-Glycosyltransferase/glycogen phosphorylase"/>
    <property type="match status" value="1"/>
</dbReference>
<reference evidence="2 3" key="1">
    <citation type="journal article" date="2014" name="BMC Genomics">
        <title>Comparison of environmental and isolate Sulfobacillus genomes reveals diverse carbon, sulfur, nitrogen, and hydrogen metabolisms.</title>
        <authorList>
            <person name="Justice N.B."/>
            <person name="Norman A."/>
            <person name="Brown C.T."/>
            <person name="Singh A."/>
            <person name="Thomas B.C."/>
            <person name="Banfield J.F."/>
        </authorList>
    </citation>
    <scope>NUCLEOTIDE SEQUENCE [LARGE SCALE GENOMIC DNA]</scope>
    <source>
        <strain evidence="2">AMDSBA3</strain>
    </source>
</reference>
<name>A0A2T2WLB1_9FIRM</name>
<dbReference type="AlphaFoldDB" id="A0A2T2WLB1"/>
<dbReference type="CDD" id="cd02440">
    <property type="entry name" value="AdoMet_MTases"/>
    <property type="match status" value="1"/>
</dbReference>
<organism evidence="2 3">
    <name type="scientific">Sulfobacillus acidophilus</name>
    <dbReference type="NCBI Taxonomy" id="53633"/>
    <lineage>
        <taxon>Bacteria</taxon>
        <taxon>Bacillati</taxon>
        <taxon>Bacillota</taxon>
        <taxon>Clostridia</taxon>
        <taxon>Eubacteriales</taxon>
        <taxon>Clostridiales Family XVII. Incertae Sedis</taxon>
        <taxon>Sulfobacillus</taxon>
    </lineage>
</organism>
<accession>A0A2T2WLB1</accession>
<comment type="caution">
    <text evidence="2">The sequence shown here is derived from an EMBL/GenBank/DDBJ whole genome shotgun (WGS) entry which is preliminary data.</text>
</comment>
<sequence length="780" mass="87691">MSIPFCDTTALIVPRHDSVICTAVSNPDDLSVLNFCQDTLERYARQFQWDVLTLKDTRLAPERPPAWDKVVLINALLTWYNVVLWLDADMLFVDYTRDIRQEVPKATTMAIVSHAYNGQIFPDTSVWLMRQSAPSTAILQLLWNQDDLVSHPQWEKAALTRILEQGKIDGVPVSTYTHFLNHRWNSTLKDPSPEPIIAHYRGLSSVANGLRARQAASKSDEPLSIGKQVVSGTMTLFAEREEGVEEWHRPYVQLIKTVYRGGEVLDVACGLGTFLAVCQDEDPTLKLTGIELDTILASLVQDRGISVLTGDAIEVLEGQSADRYYDVIHMSHILEHLTPDRVIRLLELTTKHLRVGGAMIIRTPNWANEIVRSGGFWQDFSHIRPYPLEVLRPIMQRLDVQEWVAGFEPYGWQDVFWVGVLKKPVTKVVIQGAARVIHSLAKVNEHWVRELTTAGYQVAIRETEPFARPSSDIFVESATSRENLHQDVWIGHSWPVSKPPLSYGHKVLYIPWEFYAPLAEWVDRVALCDDVWTTSQYAADGFKEFGLFSRPKVVYPRIDVRVYKPGGAKVNLDIPDDYVRLLFVGGTIWRKGIDVLLNAYTRAFTSRHKVCLIIKDMGTSSFYRGQTQEALIQSISASSAAPRVVYLASDLSEQEIAALYRTSDILVHPYRAEGFGMPILEAMASGLPVIVTEGGPSDEFVSDGVYIKIPATLTYGPHQVGDSPTLGPIQWLEPNTDALVDLLRAAVTQSAAMKSIALERTHHIAQKWSWANLNPQEFLS</sequence>
<dbReference type="InterPro" id="IPR001296">
    <property type="entry name" value="Glyco_trans_1"/>
</dbReference>
<evidence type="ECO:0000313" key="2">
    <source>
        <dbReference type="EMBL" id="PSR23022.1"/>
    </source>
</evidence>
<gene>
    <name evidence="2" type="ORF">C7B45_04390</name>
</gene>
<dbReference type="PANTHER" id="PTHR46656">
    <property type="entry name" value="PUTATIVE-RELATED"/>
    <property type="match status" value="1"/>
</dbReference>